<protein>
    <submittedName>
        <fullName evidence="1">Uncharacterized protein</fullName>
    </submittedName>
</protein>
<name>A0A2I6PH19_9CAUD</name>
<evidence type="ECO:0000313" key="2">
    <source>
        <dbReference type="Proteomes" id="UP000240770"/>
    </source>
</evidence>
<accession>A0A2I6PH19</accession>
<proteinExistence type="predicted"/>
<gene>
    <name evidence="1" type="ORF">BPS17S6_1</name>
</gene>
<sequence>MGHHHKMNWKNLRDVVHLRNKKVNSVEWSKITDKCFKDLIAMKKLNSYEKRNYLGTTVFSLEFRRH</sequence>
<evidence type="ECO:0000313" key="1">
    <source>
        <dbReference type="EMBL" id="AUM59348.1"/>
    </source>
</evidence>
<organism evidence="1 2">
    <name type="scientific">Salmonella phage BPS17S6</name>
    <dbReference type="NCBI Taxonomy" id="2060123"/>
    <lineage>
        <taxon>Viruses</taxon>
        <taxon>Duplodnaviria</taxon>
        <taxon>Heunggongvirae</taxon>
        <taxon>Uroviricota</taxon>
        <taxon>Caudoviricetes</taxon>
        <taxon>Andersonviridae</taxon>
        <taxon>Ounavirinae</taxon>
        <taxon>Felixounavirus</taxon>
        <taxon>Felixounavirus BPS17W1</taxon>
    </lineage>
</organism>
<reference evidence="1 2" key="1">
    <citation type="submission" date="2017-12" db="EMBL/GenBank/DDBJ databases">
        <title>Salmonella phage assemble.</title>
        <authorList>
            <person name="Han H."/>
            <person name="Li X."/>
            <person name="Wang X."/>
            <person name="Zheng S."/>
            <person name="Zhang C."/>
            <person name="Zou Y."/>
            <person name="Zou J."/>
        </authorList>
    </citation>
    <scope>NUCLEOTIDE SEQUENCE [LARGE SCALE GENOMIC DNA]</scope>
</reference>
<dbReference type="Proteomes" id="UP000240770">
    <property type="component" value="Segment"/>
</dbReference>
<dbReference type="EMBL" id="MG646671">
    <property type="protein sequence ID" value="AUM59348.1"/>
    <property type="molecule type" value="Genomic_DNA"/>
</dbReference>